<evidence type="ECO:0000259" key="2">
    <source>
        <dbReference type="Pfam" id="PF17111"/>
    </source>
</evidence>
<feature type="compositionally biased region" description="Low complexity" evidence="1">
    <location>
        <begin position="244"/>
        <end position="254"/>
    </location>
</feature>
<evidence type="ECO:0000256" key="1">
    <source>
        <dbReference type="SAM" id="MobiDB-lite"/>
    </source>
</evidence>
<organism evidence="3 4">
    <name type="scientific">Lasiodiplodia hormozganensis</name>
    <dbReference type="NCBI Taxonomy" id="869390"/>
    <lineage>
        <taxon>Eukaryota</taxon>
        <taxon>Fungi</taxon>
        <taxon>Dikarya</taxon>
        <taxon>Ascomycota</taxon>
        <taxon>Pezizomycotina</taxon>
        <taxon>Dothideomycetes</taxon>
        <taxon>Dothideomycetes incertae sedis</taxon>
        <taxon>Botryosphaeriales</taxon>
        <taxon>Botryosphaeriaceae</taxon>
        <taxon>Lasiodiplodia</taxon>
    </lineage>
</organism>
<dbReference type="Proteomes" id="UP001175001">
    <property type="component" value="Unassembled WGS sequence"/>
</dbReference>
<evidence type="ECO:0000313" key="4">
    <source>
        <dbReference type="Proteomes" id="UP001175001"/>
    </source>
</evidence>
<keyword evidence="4" id="KW-1185">Reference proteome</keyword>
<feature type="domain" description="Azaphilone pigments biosynthesis cluster protein L N-terminal" evidence="2">
    <location>
        <begin position="1"/>
        <end position="205"/>
    </location>
</feature>
<gene>
    <name evidence="3" type="ORF">DIS24_g9902</name>
</gene>
<evidence type="ECO:0000313" key="3">
    <source>
        <dbReference type="EMBL" id="KAK0638377.1"/>
    </source>
</evidence>
<feature type="region of interest" description="Disordered" evidence="1">
    <location>
        <begin position="237"/>
        <end position="259"/>
    </location>
</feature>
<dbReference type="EMBL" id="JAUJDW010000095">
    <property type="protein sequence ID" value="KAK0638377.1"/>
    <property type="molecule type" value="Genomic_DNA"/>
</dbReference>
<protein>
    <recommendedName>
        <fullName evidence="2">Azaphilone pigments biosynthesis cluster protein L N-terminal domain-containing protein</fullName>
    </recommendedName>
</protein>
<dbReference type="Pfam" id="PF17111">
    <property type="entry name" value="PigL_N"/>
    <property type="match status" value="1"/>
</dbReference>
<reference evidence="3" key="1">
    <citation type="submission" date="2023-06" db="EMBL/GenBank/DDBJ databases">
        <title>Multi-omics analyses reveal the molecular pathogenesis toolkit of Lasiodiplodia hormozganensis, a cross-kingdom pathogen.</title>
        <authorList>
            <person name="Felix C."/>
            <person name="Meneses R."/>
            <person name="Goncalves M.F.M."/>
            <person name="Tilleman L."/>
            <person name="Duarte A.S."/>
            <person name="Jorrin-Novo J.V."/>
            <person name="Van De Peer Y."/>
            <person name="Deforce D."/>
            <person name="Van Nieuwerburgh F."/>
            <person name="Esteves A.C."/>
            <person name="Alves A."/>
        </authorList>
    </citation>
    <scope>NUCLEOTIDE SEQUENCE</scope>
    <source>
        <strain evidence="3">CBS 339.90</strain>
    </source>
</reference>
<accession>A0AA40CH85</accession>
<sequence>MDAISGGASVLAFIGLALKSTESVYKTISGIRDAPEKVQRLSSAVADLQSVLRQLSGLFEPPNAAQSFDEFESAIRKCETDLAFLSKKLSTLQNTAGDRKWKAAWKRIKAILEKEDMQEMWTTVHHHVTVLGVYLGLLQSFSAVRQMQSISALEQAFQTNTDHVISNTQNLGVQASSISSLDGRLQLFESHSSAAQRSTEQALDALGKKIDSMPSLSQNQFDIIKEMLEHLSIQQERKIGGRQSNSSQPSSTVSEVDEDSVCDINSSYTASSTSSANLGTSSSSILPSIMRLCRLVDHKEKTVGSSQAAEIIEDLETLLKTIQDEPPTIAGEKRKRDDEAEIAKSDIKRVKGLLTSAYHIKVNNESKFPSLISLQWLT</sequence>
<comment type="caution">
    <text evidence="3">The sequence shown here is derived from an EMBL/GenBank/DDBJ whole genome shotgun (WGS) entry which is preliminary data.</text>
</comment>
<proteinExistence type="predicted"/>
<dbReference type="AlphaFoldDB" id="A0AA40CH85"/>
<dbReference type="InterPro" id="IPR031348">
    <property type="entry name" value="PigL_N"/>
</dbReference>
<name>A0AA40CH85_9PEZI</name>